<feature type="transmembrane region" description="Helical" evidence="1">
    <location>
        <begin position="164"/>
        <end position="183"/>
    </location>
</feature>
<feature type="transmembrane region" description="Helical" evidence="1">
    <location>
        <begin position="60"/>
        <end position="77"/>
    </location>
</feature>
<name>A0A1G2TIR7_9BACT</name>
<dbReference type="EMBL" id="MHVR01000001">
    <property type="protein sequence ID" value="OHA97082.1"/>
    <property type="molecule type" value="Genomic_DNA"/>
</dbReference>
<gene>
    <name evidence="2" type="ORF">A3C70_02140</name>
</gene>
<feature type="transmembrane region" description="Helical" evidence="1">
    <location>
        <begin position="141"/>
        <end position="158"/>
    </location>
</feature>
<dbReference type="Proteomes" id="UP000178175">
    <property type="component" value="Unassembled WGS sequence"/>
</dbReference>
<keyword evidence="1" id="KW-0472">Membrane</keyword>
<evidence type="ECO:0000313" key="2">
    <source>
        <dbReference type="EMBL" id="OHA97082.1"/>
    </source>
</evidence>
<proteinExistence type="predicted"/>
<keyword evidence="1" id="KW-0812">Transmembrane</keyword>
<evidence type="ECO:0000256" key="1">
    <source>
        <dbReference type="SAM" id="Phobius"/>
    </source>
</evidence>
<organism evidence="2 3">
    <name type="scientific">Candidatus Zambryskibacteria bacterium RIFCSPHIGHO2_02_FULL_43_14</name>
    <dbReference type="NCBI Taxonomy" id="1802748"/>
    <lineage>
        <taxon>Bacteria</taxon>
        <taxon>Candidatus Zambryskiibacteriota</taxon>
    </lineage>
</organism>
<comment type="caution">
    <text evidence="2">The sequence shown here is derived from an EMBL/GenBank/DDBJ whole genome shotgun (WGS) entry which is preliminary data.</text>
</comment>
<feature type="transmembrane region" description="Helical" evidence="1">
    <location>
        <begin position="111"/>
        <end position="129"/>
    </location>
</feature>
<keyword evidence="1" id="KW-1133">Transmembrane helix</keyword>
<accession>A0A1G2TIR7</accession>
<sequence>MNISDVLSVLSGIVILIAFFPYIRAIVRKETNPRKATWLIWATGDWIVLAGMIAKGTISGLIAAACLGATTIFLLSLRYGEPGWKIRDKVCITLSGVAILLWQYFGESNLGIGFSLLSLAIAAWPTYVSAWEKPENEDAKAWIIFNISSFIGVLAIRHATFADIAPPVTFLLIDFPLLYLLFIRPASLRRRAQAT</sequence>
<dbReference type="AlphaFoldDB" id="A0A1G2TIR7"/>
<evidence type="ECO:0000313" key="3">
    <source>
        <dbReference type="Proteomes" id="UP000178175"/>
    </source>
</evidence>
<protein>
    <submittedName>
        <fullName evidence="2">Uncharacterized protein</fullName>
    </submittedName>
</protein>
<reference evidence="2 3" key="1">
    <citation type="journal article" date="2016" name="Nat. Commun.">
        <title>Thousands of microbial genomes shed light on interconnected biogeochemical processes in an aquifer system.</title>
        <authorList>
            <person name="Anantharaman K."/>
            <person name="Brown C.T."/>
            <person name="Hug L.A."/>
            <person name="Sharon I."/>
            <person name="Castelle C.J."/>
            <person name="Probst A.J."/>
            <person name="Thomas B.C."/>
            <person name="Singh A."/>
            <person name="Wilkins M.J."/>
            <person name="Karaoz U."/>
            <person name="Brodie E.L."/>
            <person name="Williams K.H."/>
            <person name="Hubbard S.S."/>
            <person name="Banfield J.F."/>
        </authorList>
    </citation>
    <scope>NUCLEOTIDE SEQUENCE [LARGE SCALE GENOMIC DNA]</scope>
</reference>
<feature type="transmembrane region" description="Helical" evidence="1">
    <location>
        <begin position="89"/>
        <end position="105"/>
    </location>
</feature>
<feature type="transmembrane region" description="Helical" evidence="1">
    <location>
        <begin position="6"/>
        <end position="24"/>
    </location>
</feature>